<evidence type="ECO:0000259" key="10">
    <source>
        <dbReference type="PROSITE" id="PS51371"/>
    </source>
</evidence>
<sequence length="451" mass="49963">MNTLYLPELREMLAANNLAELQEFCTALHPARTAEFMEGLSPTEAWGVLRAADGSTRVEIFTYLPEEMQIEILEAVEPAELSHLIADMAPDDRVDLIKKVDPTVVEKVLKLVPTKERRDILRLRAYPEGTAGALMTSEVACLTEDLTVRQALEEISREGHEFETVYYIYIVDAEMHLRGLVSARQLVTHLNKPQMLLSDLMSRDLVTVGASDDQETVAEKVADYNFLAIPVVDAEQRLVGIITHDDIIDVLQEEASKDAYQAGAVEPLKESYLATPWLQLTRYRVGWLSLLFGGALLTALAMKSYNENVQRFAWIAWFLPLVISTGGNSGSQSATLMIRALTTKEITPADWRRVFFRELVIGFLLGSCLSLIGYLVGCFMAPTVFDALVLPLTIVLVVTCSTIVGSLLPLMFDRLGFDPALMSTPFIAGISDIVGIVLYMNVAGWLLSEGI</sequence>
<dbReference type="Pfam" id="PF03448">
    <property type="entry name" value="MgtE_N"/>
    <property type="match status" value="1"/>
</dbReference>
<comment type="subunit">
    <text evidence="9">Homodimer.</text>
</comment>
<keyword evidence="7 9" id="KW-0472">Membrane</keyword>
<keyword evidence="9" id="KW-1003">Cell membrane</keyword>
<dbReference type="GO" id="GO:0046872">
    <property type="term" value="F:metal ion binding"/>
    <property type="evidence" value="ECO:0007669"/>
    <property type="project" value="UniProtKB-KW"/>
</dbReference>
<evidence type="ECO:0000256" key="4">
    <source>
        <dbReference type="ARBA" id="ARBA00022692"/>
    </source>
</evidence>
<dbReference type="SUPFAM" id="SSF158791">
    <property type="entry name" value="MgtE N-terminal domain-like"/>
    <property type="match status" value="1"/>
</dbReference>
<dbReference type="Proteomes" id="UP000323917">
    <property type="component" value="Chromosome"/>
</dbReference>
<keyword evidence="3 9" id="KW-0813">Transport</keyword>
<dbReference type="SMART" id="SM00116">
    <property type="entry name" value="CBS"/>
    <property type="match status" value="2"/>
</dbReference>
<dbReference type="RefSeq" id="WP_148074010.1">
    <property type="nucleotide sequence ID" value="NZ_CP042913.1"/>
</dbReference>
<evidence type="ECO:0000256" key="8">
    <source>
        <dbReference type="PROSITE-ProRule" id="PRU00703"/>
    </source>
</evidence>
<evidence type="ECO:0000256" key="5">
    <source>
        <dbReference type="ARBA" id="ARBA00022842"/>
    </source>
</evidence>
<dbReference type="Gene3D" id="1.10.357.20">
    <property type="entry name" value="SLC41 divalent cation transporters, integral membrane domain"/>
    <property type="match status" value="1"/>
</dbReference>
<dbReference type="OrthoDB" id="9790355at2"/>
<dbReference type="KEGG" id="bgok:Pr1d_28030"/>
<evidence type="ECO:0000256" key="6">
    <source>
        <dbReference type="ARBA" id="ARBA00022989"/>
    </source>
</evidence>
<dbReference type="InterPro" id="IPR006667">
    <property type="entry name" value="SLC41_membr_dom"/>
</dbReference>
<proteinExistence type="inferred from homology"/>
<feature type="transmembrane region" description="Helical" evidence="9">
    <location>
        <begin position="388"/>
        <end position="412"/>
    </location>
</feature>
<keyword evidence="12" id="KW-1185">Reference proteome</keyword>
<gene>
    <name evidence="11" type="ORF">Pr1d_28030</name>
</gene>
<keyword evidence="8" id="KW-0129">CBS domain</keyword>
<dbReference type="AlphaFoldDB" id="A0A5B9QDC8"/>
<feature type="transmembrane region" description="Helical" evidence="9">
    <location>
        <begin position="314"/>
        <end position="338"/>
    </location>
</feature>
<evidence type="ECO:0000313" key="12">
    <source>
        <dbReference type="Proteomes" id="UP000323917"/>
    </source>
</evidence>
<dbReference type="SUPFAM" id="SSF161093">
    <property type="entry name" value="MgtE membrane domain-like"/>
    <property type="match status" value="1"/>
</dbReference>
<feature type="transmembrane region" description="Helical" evidence="9">
    <location>
        <begin position="424"/>
        <end position="447"/>
    </location>
</feature>
<dbReference type="CDD" id="cd04606">
    <property type="entry name" value="CBS_pair_Mg_transporter"/>
    <property type="match status" value="1"/>
</dbReference>
<dbReference type="Gene3D" id="3.10.580.10">
    <property type="entry name" value="CBS-domain"/>
    <property type="match status" value="1"/>
</dbReference>
<keyword evidence="4 9" id="KW-0812">Transmembrane</keyword>
<comment type="similarity">
    <text evidence="2 9">Belongs to the SLC41A transporter family.</text>
</comment>
<dbReference type="Gene3D" id="1.25.60.10">
    <property type="entry name" value="MgtE N-terminal domain-like"/>
    <property type="match status" value="1"/>
</dbReference>
<feature type="transmembrane region" description="Helical" evidence="9">
    <location>
        <begin position="359"/>
        <end position="382"/>
    </location>
</feature>
<feature type="transmembrane region" description="Helical" evidence="9">
    <location>
        <begin position="285"/>
        <end position="302"/>
    </location>
</feature>
<dbReference type="PANTHER" id="PTHR43773:SF1">
    <property type="entry name" value="MAGNESIUM TRANSPORTER MGTE"/>
    <property type="match status" value="1"/>
</dbReference>
<dbReference type="InterPro" id="IPR000644">
    <property type="entry name" value="CBS_dom"/>
</dbReference>
<dbReference type="SUPFAM" id="SSF54631">
    <property type="entry name" value="CBS-domain pair"/>
    <property type="match status" value="1"/>
</dbReference>
<keyword evidence="5 9" id="KW-0460">Magnesium</keyword>
<dbReference type="NCBIfam" id="TIGR00400">
    <property type="entry name" value="mgtE"/>
    <property type="match status" value="1"/>
</dbReference>
<dbReference type="SMART" id="SM00924">
    <property type="entry name" value="MgtE_N"/>
    <property type="match status" value="1"/>
</dbReference>
<dbReference type="Pfam" id="PF01769">
    <property type="entry name" value="MgtE"/>
    <property type="match status" value="1"/>
</dbReference>
<dbReference type="InterPro" id="IPR006668">
    <property type="entry name" value="Mg_transptr_MgtE_intracell_dom"/>
</dbReference>
<evidence type="ECO:0000256" key="2">
    <source>
        <dbReference type="ARBA" id="ARBA00009749"/>
    </source>
</evidence>
<reference evidence="11 12" key="1">
    <citation type="submission" date="2019-08" db="EMBL/GenBank/DDBJ databases">
        <title>Deep-cultivation of Planctomycetes and their phenomic and genomic characterization uncovers novel biology.</title>
        <authorList>
            <person name="Wiegand S."/>
            <person name="Jogler M."/>
            <person name="Boedeker C."/>
            <person name="Pinto D."/>
            <person name="Vollmers J."/>
            <person name="Rivas-Marin E."/>
            <person name="Kohn T."/>
            <person name="Peeters S.H."/>
            <person name="Heuer A."/>
            <person name="Rast P."/>
            <person name="Oberbeckmann S."/>
            <person name="Bunk B."/>
            <person name="Jeske O."/>
            <person name="Meyerdierks A."/>
            <person name="Storesund J.E."/>
            <person name="Kallscheuer N."/>
            <person name="Luecker S."/>
            <person name="Lage O.M."/>
            <person name="Pohl T."/>
            <person name="Merkel B.J."/>
            <person name="Hornburger P."/>
            <person name="Mueller R.-W."/>
            <person name="Bruemmer F."/>
            <person name="Labrenz M."/>
            <person name="Spormann A.M."/>
            <person name="Op den Camp H."/>
            <person name="Overmann J."/>
            <person name="Amann R."/>
            <person name="Jetten M.S.M."/>
            <person name="Mascher T."/>
            <person name="Medema M.H."/>
            <person name="Devos D.P."/>
            <person name="Kaster A.-K."/>
            <person name="Ovreas L."/>
            <person name="Rohde M."/>
            <person name="Galperin M.Y."/>
            <person name="Jogler C."/>
        </authorList>
    </citation>
    <scope>NUCLEOTIDE SEQUENCE [LARGE SCALE GENOMIC DNA]</scope>
    <source>
        <strain evidence="11 12">Pr1d</strain>
    </source>
</reference>
<dbReference type="InterPro" id="IPR038076">
    <property type="entry name" value="MgtE_N_sf"/>
</dbReference>
<protein>
    <recommendedName>
        <fullName evidence="9">Magnesium transporter MgtE</fullName>
    </recommendedName>
</protein>
<feature type="domain" description="CBS" evidence="10">
    <location>
        <begin position="201"/>
        <end position="257"/>
    </location>
</feature>
<evidence type="ECO:0000256" key="3">
    <source>
        <dbReference type="ARBA" id="ARBA00022448"/>
    </source>
</evidence>
<keyword evidence="9" id="KW-0479">Metal-binding</keyword>
<dbReference type="InterPro" id="IPR006669">
    <property type="entry name" value="MgtE_transporter"/>
</dbReference>
<dbReference type="InterPro" id="IPR036739">
    <property type="entry name" value="SLC41_membr_dom_sf"/>
</dbReference>
<evidence type="ECO:0000256" key="7">
    <source>
        <dbReference type="ARBA" id="ARBA00023136"/>
    </source>
</evidence>
<evidence type="ECO:0000313" key="11">
    <source>
        <dbReference type="EMBL" id="QEG35502.1"/>
    </source>
</evidence>
<accession>A0A5B9QDC8</accession>
<evidence type="ECO:0000256" key="9">
    <source>
        <dbReference type="RuleBase" id="RU362011"/>
    </source>
</evidence>
<keyword evidence="6 9" id="KW-1133">Transmembrane helix</keyword>
<dbReference type="PANTHER" id="PTHR43773">
    <property type="entry name" value="MAGNESIUM TRANSPORTER MGTE"/>
    <property type="match status" value="1"/>
</dbReference>
<organism evidence="11 12">
    <name type="scientific">Bythopirellula goksoeyrii</name>
    <dbReference type="NCBI Taxonomy" id="1400387"/>
    <lineage>
        <taxon>Bacteria</taxon>
        <taxon>Pseudomonadati</taxon>
        <taxon>Planctomycetota</taxon>
        <taxon>Planctomycetia</taxon>
        <taxon>Pirellulales</taxon>
        <taxon>Lacipirellulaceae</taxon>
        <taxon>Bythopirellula</taxon>
    </lineage>
</organism>
<name>A0A5B9QDC8_9BACT</name>
<dbReference type="GO" id="GO:0005886">
    <property type="term" value="C:plasma membrane"/>
    <property type="evidence" value="ECO:0007669"/>
    <property type="project" value="UniProtKB-SubCell"/>
</dbReference>
<dbReference type="GO" id="GO:0015095">
    <property type="term" value="F:magnesium ion transmembrane transporter activity"/>
    <property type="evidence" value="ECO:0007669"/>
    <property type="project" value="UniProtKB-UniRule"/>
</dbReference>
<dbReference type="PROSITE" id="PS51371">
    <property type="entry name" value="CBS"/>
    <property type="match status" value="2"/>
</dbReference>
<dbReference type="InterPro" id="IPR046342">
    <property type="entry name" value="CBS_dom_sf"/>
</dbReference>
<dbReference type="Pfam" id="PF00571">
    <property type="entry name" value="CBS"/>
    <property type="match status" value="2"/>
</dbReference>
<feature type="domain" description="CBS" evidence="10">
    <location>
        <begin position="135"/>
        <end position="200"/>
    </location>
</feature>
<dbReference type="EMBL" id="CP042913">
    <property type="protein sequence ID" value="QEG35502.1"/>
    <property type="molecule type" value="Genomic_DNA"/>
</dbReference>
<evidence type="ECO:0000256" key="1">
    <source>
        <dbReference type="ARBA" id="ARBA00004141"/>
    </source>
</evidence>
<comment type="subcellular location">
    <subcellularLocation>
        <location evidence="9">Cell membrane</location>
        <topology evidence="9">Multi-pass membrane protein</topology>
    </subcellularLocation>
    <subcellularLocation>
        <location evidence="1">Membrane</location>
        <topology evidence="1">Multi-pass membrane protein</topology>
    </subcellularLocation>
</comment>
<comment type="function">
    <text evidence="9">Acts as a magnesium transporter.</text>
</comment>